<organism evidence="2">
    <name type="scientific">hydrothermal vent metagenome</name>
    <dbReference type="NCBI Taxonomy" id="652676"/>
    <lineage>
        <taxon>unclassified sequences</taxon>
        <taxon>metagenomes</taxon>
        <taxon>ecological metagenomes</taxon>
    </lineage>
</organism>
<feature type="region of interest" description="Disordered" evidence="1">
    <location>
        <begin position="51"/>
        <end position="75"/>
    </location>
</feature>
<protein>
    <submittedName>
        <fullName evidence="2">Uncharacterized protein</fullName>
    </submittedName>
</protein>
<evidence type="ECO:0000313" key="2">
    <source>
        <dbReference type="EMBL" id="SFV71568.1"/>
    </source>
</evidence>
<accession>A0A1W1D0E0</accession>
<dbReference type="EMBL" id="FPHM01000271">
    <property type="protein sequence ID" value="SFV71568.1"/>
    <property type="molecule type" value="Genomic_DNA"/>
</dbReference>
<name>A0A1W1D0E0_9ZZZZ</name>
<dbReference type="AlphaFoldDB" id="A0A1W1D0E0"/>
<reference evidence="2" key="1">
    <citation type="submission" date="2016-10" db="EMBL/GenBank/DDBJ databases">
        <authorList>
            <person name="de Groot N.N."/>
        </authorList>
    </citation>
    <scope>NUCLEOTIDE SEQUENCE</scope>
</reference>
<sequence>MKQSGKTKTDMLAICTSAILEVDTKSWLSAWKAGVVGIGAVDGVNIYDSEGGLSDDLDTGVTTSPSPSIEGFSGN</sequence>
<evidence type="ECO:0000256" key="1">
    <source>
        <dbReference type="SAM" id="MobiDB-lite"/>
    </source>
</evidence>
<proteinExistence type="predicted"/>
<gene>
    <name evidence="2" type="ORF">MNB_SV-13-1251</name>
</gene>